<evidence type="ECO:0000313" key="1">
    <source>
        <dbReference type="EMBL" id="OGH68935.1"/>
    </source>
</evidence>
<dbReference type="EMBL" id="MFQB01000001">
    <property type="protein sequence ID" value="OGH68935.1"/>
    <property type="molecule type" value="Genomic_DNA"/>
</dbReference>
<dbReference type="STRING" id="1798680.A3J66_00445"/>
<gene>
    <name evidence="1" type="ORF">A3J66_00445</name>
</gene>
<accession>A0A1F6MBF1</accession>
<comment type="caution">
    <text evidence="1">The sequence shown here is derived from an EMBL/GenBank/DDBJ whole genome shotgun (WGS) entry which is preliminary data.</text>
</comment>
<reference evidence="1 2" key="1">
    <citation type="journal article" date="2016" name="Nat. Commun.">
        <title>Thousands of microbial genomes shed light on interconnected biogeochemical processes in an aquifer system.</title>
        <authorList>
            <person name="Anantharaman K."/>
            <person name="Brown C.T."/>
            <person name="Hug L.A."/>
            <person name="Sharon I."/>
            <person name="Castelle C.J."/>
            <person name="Probst A.J."/>
            <person name="Thomas B.C."/>
            <person name="Singh A."/>
            <person name="Wilkins M.J."/>
            <person name="Karaoz U."/>
            <person name="Brodie E.L."/>
            <person name="Williams K.H."/>
            <person name="Hubbard S.S."/>
            <person name="Banfield J.F."/>
        </authorList>
    </citation>
    <scope>NUCLEOTIDE SEQUENCE [LARGE SCALE GENOMIC DNA]</scope>
</reference>
<dbReference type="Proteomes" id="UP000176282">
    <property type="component" value="Unassembled WGS sequence"/>
</dbReference>
<sequence length="257" mass="28484">MALSTSRDTMAYVRAALTTPLPVFMVSLLRQEQETPLSLALIKKLRAYLGYEIFRYVEVQTNQGAGAEDRPNLMMEFVAVEICDQILDGYSLADQRTETEWEDLVSEAADQVAVALEMGEITMPMIGIATDLWIEVLEGLSTTRTLGSMKVAWARFGRGDPTGMVSRDPAELSTAEARRLVATLREDIASAFKALTGQEDLPADTLTISLVRAILDLKDYDVETAPPGEVEGTIAWSFSLLYQLIRALELLFHLDEE</sequence>
<dbReference type="AlphaFoldDB" id="A0A1F6MBF1"/>
<organism evidence="1 2">
    <name type="scientific">Candidatus Magasanikbacteria bacterium RIFCSPHIGHO2_02_FULL_47_14</name>
    <dbReference type="NCBI Taxonomy" id="1798680"/>
    <lineage>
        <taxon>Bacteria</taxon>
        <taxon>Candidatus Magasanikiibacteriota</taxon>
    </lineage>
</organism>
<name>A0A1F6MBF1_9BACT</name>
<evidence type="ECO:0000313" key="2">
    <source>
        <dbReference type="Proteomes" id="UP000176282"/>
    </source>
</evidence>
<proteinExistence type="predicted"/>
<protein>
    <submittedName>
        <fullName evidence="1">Uncharacterized protein</fullName>
    </submittedName>
</protein>